<dbReference type="InterPro" id="IPR036890">
    <property type="entry name" value="HATPase_C_sf"/>
</dbReference>
<dbReference type="Pfam" id="PF02518">
    <property type="entry name" value="HATPase_c"/>
    <property type="match status" value="1"/>
</dbReference>
<reference evidence="15 16" key="1">
    <citation type="journal article" date="2015" name="Genome Announc.">
        <title>Expanding the biotechnology potential of lactobacilli through comparative genomics of 213 strains and associated genera.</title>
        <authorList>
            <person name="Sun Z."/>
            <person name="Harris H.M."/>
            <person name="McCann A."/>
            <person name="Guo C."/>
            <person name="Argimon S."/>
            <person name="Zhang W."/>
            <person name="Yang X."/>
            <person name="Jeffery I.B."/>
            <person name="Cooney J.C."/>
            <person name="Kagawa T.F."/>
            <person name="Liu W."/>
            <person name="Song Y."/>
            <person name="Salvetti E."/>
            <person name="Wrobel A."/>
            <person name="Rasinkangas P."/>
            <person name="Parkhill J."/>
            <person name="Rea M.C."/>
            <person name="O'Sullivan O."/>
            <person name="Ritari J."/>
            <person name="Douillard F.P."/>
            <person name="Paul Ross R."/>
            <person name="Yang R."/>
            <person name="Briner A.E."/>
            <person name="Felis G.E."/>
            <person name="de Vos W.M."/>
            <person name="Barrangou R."/>
            <person name="Klaenhammer T.R."/>
            <person name="Caufield P.W."/>
            <person name="Cui Y."/>
            <person name="Zhang H."/>
            <person name="O'Toole P.W."/>
        </authorList>
    </citation>
    <scope>NUCLEOTIDE SEQUENCE [LARGE SCALE GENOMIC DNA]</scope>
    <source>
        <strain evidence="15 16">DSM 15814</strain>
    </source>
</reference>
<evidence type="ECO:0000256" key="10">
    <source>
        <dbReference type="ARBA" id="ARBA00022840"/>
    </source>
</evidence>
<evidence type="ECO:0000256" key="8">
    <source>
        <dbReference type="ARBA" id="ARBA00022741"/>
    </source>
</evidence>
<dbReference type="PROSITE" id="PS50109">
    <property type="entry name" value="HIS_KIN"/>
    <property type="match status" value="1"/>
</dbReference>
<dbReference type="EC" id="2.7.13.3" evidence="3"/>
<evidence type="ECO:0000256" key="13">
    <source>
        <dbReference type="ARBA" id="ARBA00023136"/>
    </source>
</evidence>
<dbReference type="Gene3D" id="1.10.287.130">
    <property type="match status" value="1"/>
</dbReference>
<dbReference type="InterPro" id="IPR005467">
    <property type="entry name" value="His_kinase_dom"/>
</dbReference>
<keyword evidence="4" id="KW-1003">Cell membrane</keyword>
<keyword evidence="13" id="KW-0472">Membrane</keyword>
<dbReference type="InterPro" id="IPR003594">
    <property type="entry name" value="HATPase_dom"/>
</dbReference>
<dbReference type="SMART" id="SM00388">
    <property type="entry name" value="HisKA"/>
    <property type="match status" value="1"/>
</dbReference>
<dbReference type="InterPro" id="IPR036097">
    <property type="entry name" value="HisK_dim/P_sf"/>
</dbReference>
<evidence type="ECO:0000313" key="15">
    <source>
        <dbReference type="EMBL" id="KRL54560.1"/>
    </source>
</evidence>
<dbReference type="Proteomes" id="UP000051999">
    <property type="component" value="Unassembled WGS sequence"/>
</dbReference>
<evidence type="ECO:0000256" key="4">
    <source>
        <dbReference type="ARBA" id="ARBA00022475"/>
    </source>
</evidence>
<dbReference type="AlphaFoldDB" id="A0A0R1RBW0"/>
<organism evidence="15 16">
    <name type="scientific">Furfurilactobacillus rossiae DSM 15814</name>
    <dbReference type="NCBI Taxonomy" id="1114972"/>
    <lineage>
        <taxon>Bacteria</taxon>
        <taxon>Bacillati</taxon>
        <taxon>Bacillota</taxon>
        <taxon>Bacilli</taxon>
        <taxon>Lactobacillales</taxon>
        <taxon>Lactobacillaceae</taxon>
        <taxon>Furfurilactobacillus</taxon>
    </lineage>
</organism>
<comment type="subcellular location">
    <subcellularLocation>
        <location evidence="2">Cell membrane</location>
        <topology evidence="2">Multi-pass membrane protein</topology>
    </subcellularLocation>
</comment>
<keyword evidence="16" id="KW-1185">Reference proteome</keyword>
<dbReference type="PANTHER" id="PTHR45528">
    <property type="entry name" value="SENSOR HISTIDINE KINASE CPXA"/>
    <property type="match status" value="1"/>
</dbReference>
<dbReference type="RefSeq" id="WP_017260668.1">
    <property type="nucleotide sequence ID" value="NZ_AUAW01000012.1"/>
</dbReference>
<dbReference type="InterPro" id="IPR050398">
    <property type="entry name" value="HssS/ArlS-like"/>
</dbReference>
<evidence type="ECO:0000256" key="12">
    <source>
        <dbReference type="ARBA" id="ARBA00023012"/>
    </source>
</evidence>
<dbReference type="GO" id="GO:0000155">
    <property type="term" value="F:phosphorelay sensor kinase activity"/>
    <property type="evidence" value="ECO:0007669"/>
    <property type="project" value="InterPro"/>
</dbReference>
<evidence type="ECO:0000256" key="11">
    <source>
        <dbReference type="ARBA" id="ARBA00022989"/>
    </source>
</evidence>
<name>A0A0R1RBW0_9LACO</name>
<evidence type="ECO:0000256" key="5">
    <source>
        <dbReference type="ARBA" id="ARBA00022553"/>
    </source>
</evidence>
<dbReference type="SUPFAM" id="SSF55874">
    <property type="entry name" value="ATPase domain of HSP90 chaperone/DNA topoisomerase II/histidine kinase"/>
    <property type="match status" value="1"/>
</dbReference>
<evidence type="ECO:0000256" key="9">
    <source>
        <dbReference type="ARBA" id="ARBA00022777"/>
    </source>
</evidence>
<sequence length="299" mass="33474">MLIIFVIMTLLCLLLIYLLIRQTLGIQHMTHSLTYINHHHTNANVTLPVNSRALANLANEINVNLDRTNLLTRQQVLNEQEIRAVMTNLSHDIKTPLAVASGYTQLLQQEVTSLDANKLAKVATSLATVSDYLKTLMDFSLLNEKRISLKPERLNISDLLQTNILSFYDMFTQRQLEPKLTIQPDLILLTDKALFNRALQNLISNMAKYANSVASISAQTDENGHLVLTFVNDTSDSFNIEDIKRFNTKNPKTGTGLGLSITKSILEQLGGTFTVAHDHTKNRFSVTVVFNPAITVLDD</sequence>
<keyword evidence="8" id="KW-0547">Nucleotide-binding</keyword>
<evidence type="ECO:0000256" key="3">
    <source>
        <dbReference type="ARBA" id="ARBA00012438"/>
    </source>
</evidence>
<dbReference type="EMBL" id="AZFF01000008">
    <property type="protein sequence ID" value="KRL54560.1"/>
    <property type="molecule type" value="Genomic_DNA"/>
</dbReference>
<dbReference type="STRING" id="1114972.FD35_GL002629"/>
<proteinExistence type="predicted"/>
<keyword evidence="9 15" id="KW-0418">Kinase</keyword>
<dbReference type="GO" id="GO:0005524">
    <property type="term" value="F:ATP binding"/>
    <property type="evidence" value="ECO:0007669"/>
    <property type="project" value="UniProtKB-KW"/>
</dbReference>
<dbReference type="SMART" id="SM00387">
    <property type="entry name" value="HATPase_c"/>
    <property type="match status" value="1"/>
</dbReference>
<evidence type="ECO:0000259" key="14">
    <source>
        <dbReference type="PROSITE" id="PS50109"/>
    </source>
</evidence>
<accession>A0A0R1RBW0</accession>
<evidence type="ECO:0000256" key="6">
    <source>
        <dbReference type="ARBA" id="ARBA00022679"/>
    </source>
</evidence>
<protein>
    <recommendedName>
        <fullName evidence="3">histidine kinase</fullName>
        <ecNumber evidence="3">2.7.13.3</ecNumber>
    </recommendedName>
</protein>
<dbReference type="Pfam" id="PF00512">
    <property type="entry name" value="HisKA"/>
    <property type="match status" value="1"/>
</dbReference>
<dbReference type="Gene3D" id="3.30.565.10">
    <property type="entry name" value="Histidine kinase-like ATPase, C-terminal domain"/>
    <property type="match status" value="1"/>
</dbReference>
<dbReference type="eggNOG" id="COG2205">
    <property type="taxonomic scope" value="Bacteria"/>
</dbReference>
<keyword evidence="7" id="KW-0812">Transmembrane</keyword>
<keyword evidence="10" id="KW-0067">ATP-binding</keyword>
<dbReference type="PATRIC" id="fig|1114972.6.peg.2695"/>
<evidence type="ECO:0000256" key="7">
    <source>
        <dbReference type="ARBA" id="ARBA00022692"/>
    </source>
</evidence>
<dbReference type="SUPFAM" id="SSF47384">
    <property type="entry name" value="Homodimeric domain of signal transducing histidine kinase"/>
    <property type="match status" value="1"/>
</dbReference>
<gene>
    <name evidence="15" type="ORF">FD35_GL002629</name>
</gene>
<keyword evidence="5" id="KW-0597">Phosphoprotein</keyword>
<comment type="caution">
    <text evidence="15">The sequence shown here is derived from an EMBL/GenBank/DDBJ whole genome shotgun (WGS) entry which is preliminary data.</text>
</comment>
<evidence type="ECO:0000256" key="2">
    <source>
        <dbReference type="ARBA" id="ARBA00004651"/>
    </source>
</evidence>
<dbReference type="PANTHER" id="PTHR45528:SF1">
    <property type="entry name" value="SENSOR HISTIDINE KINASE CPXA"/>
    <property type="match status" value="1"/>
</dbReference>
<dbReference type="GO" id="GO:0005886">
    <property type="term" value="C:plasma membrane"/>
    <property type="evidence" value="ECO:0007669"/>
    <property type="project" value="UniProtKB-SubCell"/>
</dbReference>
<dbReference type="InterPro" id="IPR003661">
    <property type="entry name" value="HisK_dim/P_dom"/>
</dbReference>
<comment type="catalytic activity">
    <reaction evidence="1">
        <text>ATP + protein L-histidine = ADP + protein N-phospho-L-histidine.</text>
        <dbReference type="EC" id="2.7.13.3"/>
    </reaction>
</comment>
<feature type="domain" description="Histidine kinase" evidence="14">
    <location>
        <begin position="88"/>
        <end position="292"/>
    </location>
</feature>
<evidence type="ECO:0000313" key="16">
    <source>
        <dbReference type="Proteomes" id="UP000051999"/>
    </source>
</evidence>
<keyword evidence="11" id="KW-1133">Transmembrane helix</keyword>
<keyword evidence="6" id="KW-0808">Transferase</keyword>
<dbReference type="CDD" id="cd00082">
    <property type="entry name" value="HisKA"/>
    <property type="match status" value="1"/>
</dbReference>
<dbReference type="OrthoDB" id="9792991at2"/>
<keyword evidence="12" id="KW-0902">Two-component regulatory system</keyword>
<evidence type="ECO:0000256" key="1">
    <source>
        <dbReference type="ARBA" id="ARBA00000085"/>
    </source>
</evidence>